<dbReference type="PANTHER" id="PTHR45629">
    <property type="entry name" value="SNF2/RAD54 FAMILY MEMBER"/>
    <property type="match status" value="1"/>
</dbReference>
<keyword evidence="4" id="KW-0067">ATP-binding</keyword>
<accession>A0A2N6QN15</accession>
<dbReference type="InterPro" id="IPR014001">
    <property type="entry name" value="Helicase_ATP-bd"/>
</dbReference>
<evidence type="ECO:0000259" key="3">
    <source>
        <dbReference type="PROSITE" id="PS51194"/>
    </source>
</evidence>
<gene>
    <name evidence="4" type="ORF">CJ231_12535</name>
</gene>
<sequence length="1258" mass="144873">MFFPLYDSLYSYYHDKTMYKDATKHTEILYRLFSKEISIKNKEYIAGILRDLVDEVSYIFGNPDYKTFVKNIPLSFLNDQLDNILYNMLLKDMDVDWEYLRTLMLDEERKFSIHSNNVFAFYYYLGTGKICMDLEKQPVTSYALLIYAIISLYKSDYANAYKLFVKVISTRKKELTYNNAVYGNCIINFYYTLSLLLLKEEKGKNILEKLVALECIRSSEENQILIAPLYYFFCKKQNINLMNGVVLKVFDANNENNAIKHLACAVIKQLNIKDEQIELFEQTAGTTHAAFLNTETQCCKTNGEDGAKMRRLAKSSLLEQLDVKPFWVTNLEDLLAYTQEQKQEPQKDSSDTQLVYLIMFDRIIPILKKRLKNGSWSVGRELTIRAFKNLHENCMDETDTALSNSVGLWEYDIYLRKYIYLLENCNRVFCGNSYDMQPVSIHSDRPFLIINKNKNNSFSVSSNIRDEIQNNAIGKCFVKNSETDYSIFNITPYEQKVYQTILSQKTYPAEAEQMLIRLIQSIGGKTQVHSNMVEGLEQIKKVEGKAAIALRIAPMEEERFRLSFVVHPIERFDFVPGQGSVSTITEVNREKCIVVRKLKKEKSNLKTIEDKLAELEIIDDTQALELSSITDSITISIMQLLPLIEWVQQNNETCEMEWLENCRIKYRGKLNCSNFNIALKSKNNWFEVVGDVCIDNEKMMSLYQLLQQMHQSDKGKYVKIGDYEYIKLSNDLKRILRQIDTATTENRSHLLMFPAAIGLMDEVVNHSDIHVKRNAAVDALIQKMKDAEKRHPQVPKTLNAQLRNYQEVGFEWMSKLTAWGAGACLADDMGLGKTLQTITLLLEQAQSGPSLIVVPASLVPNWKKELSQFAPTLNVFVLNDEVNREKIIEQISRNEILVTTYALLTIHQQQLSQKSWNVAVLDEAHTIKNPNTKMSKAAMTLTAERKIILTGTPIQNHLSELWNLFQFINPGLLGNAEQFKRKYIIPIEENKNKERQGQLIKLISPFLLRRTKGEVIEELPEKNDINIPVELTSDELAMYELYRKKAEKLAMAEAGVKLSTLSEITKLRQMACSISLVDNAWKKTSSKLSTFIALAESLNDSGGRALVFSQFTSFLAEVRQVMDKIKLPYLYLDGATPIKKREEIVDEFQKGNYPFFLISLKAGGLGLNLTAANYVIHLDPWWNPAIEQQATDRAYRIGQRNDVMVYHLIAQHTIEEKIIRLHKTKRDLADSLLEGGDMVRTLTQAEILDLLKETRWRN</sequence>
<dbReference type="AlphaFoldDB" id="A0A2N6QN15"/>
<dbReference type="OrthoDB" id="9760715at2"/>
<evidence type="ECO:0000259" key="2">
    <source>
        <dbReference type="PROSITE" id="PS51192"/>
    </source>
</evidence>
<dbReference type="Proteomes" id="UP000235564">
    <property type="component" value="Unassembled WGS sequence"/>
</dbReference>
<name>A0A2N6QN15_9BACT</name>
<dbReference type="Gene3D" id="3.40.50.10810">
    <property type="entry name" value="Tandem AAA-ATPase domain"/>
    <property type="match status" value="1"/>
</dbReference>
<dbReference type="PROSITE" id="PS51192">
    <property type="entry name" value="HELICASE_ATP_BIND_1"/>
    <property type="match status" value="1"/>
</dbReference>
<dbReference type="CDD" id="cd18012">
    <property type="entry name" value="DEXQc_arch_SWI2_SNF2"/>
    <property type="match status" value="1"/>
</dbReference>
<proteinExistence type="predicted"/>
<keyword evidence="4" id="KW-0347">Helicase</keyword>
<reference evidence="4 5" key="1">
    <citation type="submission" date="2017-09" db="EMBL/GenBank/DDBJ databases">
        <title>Bacterial strain isolated from the female urinary microbiota.</title>
        <authorList>
            <person name="Thomas-White K."/>
            <person name="Kumar N."/>
            <person name="Forster S."/>
            <person name="Putonti C."/>
            <person name="Lawley T."/>
            <person name="Wolfe A.J."/>
        </authorList>
    </citation>
    <scope>NUCLEOTIDE SEQUENCE [LARGE SCALE GENOMIC DNA]</scope>
    <source>
        <strain evidence="4 5">UMB0536</strain>
    </source>
</reference>
<keyword evidence="4" id="KW-0547">Nucleotide-binding</keyword>
<dbReference type="PROSITE" id="PS51194">
    <property type="entry name" value="HELICASE_CTER"/>
    <property type="match status" value="1"/>
</dbReference>
<dbReference type="Pfam" id="PF00176">
    <property type="entry name" value="SNF2-rel_dom"/>
    <property type="match status" value="1"/>
</dbReference>
<dbReference type="InterPro" id="IPR001650">
    <property type="entry name" value="Helicase_C-like"/>
</dbReference>
<dbReference type="GO" id="GO:0016787">
    <property type="term" value="F:hydrolase activity"/>
    <property type="evidence" value="ECO:0007669"/>
    <property type="project" value="UniProtKB-KW"/>
</dbReference>
<dbReference type="Pfam" id="PF00271">
    <property type="entry name" value="Helicase_C"/>
    <property type="match status" value="1"/>
</dbReference>
<feature type="domain" description="Helicase C-terminal" evidence="3">
    <location>
        <begin position="1090"/>
        <end position="1247"/>
    </location>
</feature>
<evidence type="ECO:0000313" key="5">
    <source>
        <dbReference type="Proteomes" id="UP000235564"/>
    </source>
</evidence>
<dbReference type="InterPro" id="IPR000330">
    <property type="entry name" value="SNF2_N"/>
</dbReference>
<dbReference type="GO" id="GO:0005524">
    <property type="term" value="F:ATP binding"/>
    <property type="evidence" value="ECO:0007669"/>
    <property type="project" value="InterPro"/>
</dbReference>
<dbReference type="SMART" id="SM00487">
    <property type="entry name" value="DEXDc"/>
    <property type="match status" value="1"/>
</dbReference>
<protein>
    <submittedName>
        <fullName evidence="4">ATP-dependent helicase</fullName>
    </submittedName>
</protein>
<dbReference type="InterPro" id="IPR049730">
    <property type="entry name" value="SNF2/RAD54-like_C"/>
</dbReference>
<dbReference type="InterPro" id="IPR038718">
    <property type="entry name" value="SNF2-like_sf"/>
</dbReference>
<dbReference type="CDD" id="cd18793">
    <property type="entry name" value="SF2_C_SNF"/>
    <property type="match status" value="1"/>
</dbReference>
<dbReference type="PANTHER" id="PTHR45629:SF7">
    <property type="entry name" value="DNA EXCISION REPAIR PROTEIN ERCC-6-RELATED"/>
    <property type="match status" value="1"/>
</dbReference>
<dbReference type="Gene3D" id="3.40.50.300">
    <property type="entry name" value="P-loop containing nucleotide triphosphate hydrolases"/>
    <property type="match status" value="1"/>
</dbReference>
<organism evidence="4 5">
    <name type="scientific">Hoylesella buccalis</name>
    <dbReference type="NCBI Taxonomy" id="28127"/>
    <lineage>
        <taxon>Bacteria</taxon>
        <taxon>Pseudomonadati</taxon>
        <taxon>Bacteroidota</taxon>
        <taxon>Bacteroidia</taxon>
        <taxon>Bacteroidales</taxon>
        <taxon>Prevotellaceae</taxon>
        <taxon>Hoylesella</taxon>
    </lineage>
</organism>
<evidence type="ECO:0000256" key="1">
    <source>
        <dbReference type="ARBA" id="ARBA00022801"/>
    </source>
</evidence>
<dbReference type="SUPFAM" id="SSF52540">
    <property type="entry name" value="P-loop containing nucleoside triphosphate hydrolases"/>
    <property type="match status" value="2"/>
</dbReference>
<keyword evidence="1" id="KW-0378">Hydrolase</keyword>
<dbReference type="GO" id="GO:0004386">
    <property type="term" value="F:helicase activity"/>
    <property type="evidence" value="ECO:0007669"/>
    <property type="project" value="UniProtKB-KW"/>
</dbReference>
<dbReference type="InterPro" id="IPR027417">
    <property type="entry name" value="P-loop_NTPase"/>
</dbReference>
<dbReference type="SMART" id="SM00490">
    <property type="entry name" value="HELICc"/>
    <property type="match status" value="1"/>
</dbReference>
<dbReference type="EMBL" id="PNGJ01000015">
    <property type="protein sequence ID" value="PMC22779.1"/>
    <property type="molecule type" value="Genomic_DNA"/>
</dbReference>
<evidence type="ECO:0000313" key="4">
    <source>
        <dbReference type="EMBL" id="PMC22779.1"/>
    </source>
</evidence>
<dbReference type="InterPro" id="IPR050496">
    <property type="entry name" value="SNF2_RAD54_helicase_repair"/>
</dbReference>
<feature type="domain" description="Helicase ATP-binding" evidence="2">
    <location>
        <begin position="814"/>
        <end position="971"/>
    </location>
</feature>
<comment type="caution">
    <text evidence="4">The sequence shown here is derived from an EMBL/GenBank/DDBJ whole genome shotgun (WGS) entry which is preliminary data.</text>
</comment>